<dbReference type="Gramene" id="KGN46542">
    <property type="protein sequence ID" value="KGN46542"/>
    <property type="gene ID" value="Csa_6G107915"/>
</dbReference>
<keyword evidence="1" id="KW-0812">Transmembrane</keyword>
<evidence type="ECO:0000256" key="1">
    <source>
        <dbReference type="SAM" id="Phobius"/>
    </source>
</evidence>
<accession>A0A0A0KDU8</accession>
<keyword evidence="1" id="KW-1133">Transmembrane helix</keyword>
<reference evidence="2 3" key="4">
    <citation type="journal article" date="2011" name="BMC Genomics">
        <title>RNA-Seq improves annotation of protein-coding genes in the cucumber genome.</title>
        <authorList>
            <person name="Li Z."/>
            <person name="Zhang Z."/>
            <person name="Yan P."/>
            <person name="Huang S."/>
            <person name="Fei Z."/>
            <person name="Lin K."/>
        </authorList>
    </citation>
    <scope>NUCLEOTIDE SEQUENCE [LARGE SCALE GENOMIC DNA]</scope>
    <source>
        <strain evidence="3">cv. 9930</strain>
    </source>
</reference>
<keyword evidence="3" id="KW-1185">Reference proteome</keyword>
<dbReference type="AlphaFoldDB" id="A0A0A0KDU8"/>
<evidence type="ECO:0000313" key="2">
    <source>
        <dbReference type="EMBL" id="KGN46542.1"/>
    </source>
</evidence>
<feature type="transmembrane region" description="Helical" evidence="1">
    <location>
        <begin position="49"/>
        <end position="69"/>
    </location>
</feature>
<gene>
    <name evidence="2" type="ORF">Csa_6G107915</name>
</gene>
<reference evidence="2 3" key="2">
    <citation type="journal article" date="2009" name="PLoS ONE">
        <title>An integrated genetic and cytogenetic map of the cucumber genome.</title>
        <authorList>
            <person name="Ren Y."/>
            <person name="Zhang Z."/>
            <person name="Liu J."/>
            <person name="Staub J.E."/>
            <person name="Han Y."/>
            <person name="Cheng Z."/>
            <person name="Li X."/>
            <person name="Lu J."/>
            <person name="Miao H."/>
            <person name="Kang H."/>
            <person name="Xie B."/>
            <person name="Gu X."/>
            <person name="Wang X."/>
            <person name="Du Y."/>
            <person name="Jin W."/>
            <person name="Huang S."/>
        </authorList>
    </citation>
    <scope>NUCLEOTIDE SEQUENCE [LARGE SCALE GENOMIC DNA]</scope>
    <source>
        <strain evidence="3">cv. 9930</strain>
    </source>
</reference>
<proteinExistence type="predicted"/>
<dbReference type="Proteomes" id="UP000029981">
    <property type="component" value="Chromosome 6"/>
</dbReference>
<organism evidence="2 3">
    <name type="scientific">Cucumis sativus</name>
    <name type="common">Cucumber</name>
    <dbReference type="NCBI Taxonomy" id="3659"/>
    <lineage>
        <taxon>Eukaryota</taxon>
        <taxon>Viridiplantae</taxon>
        <taxon>Streptophyta</taxon>
        <taxon>Embryophyta</taxon>
        <taxon>Tracheophyta</taxon>
        <taxon>Spermatophyta</taxon>
        <taxon>Magnoliopsida</taxon>
        <taxon>eudicotyledons</taxon>
        <taxon>Gunneridae</taxon>
        <taxon>Pentapetalae</taxon>
        <taxon>rosids</taxon>
        <taxon>fabids</taxon>
        <taxon>Cucurbitales</taxon>
        <taxon>Cucurbitaceae</taxon>
        <taxon>Benincaseae</taxon>
        <taxon>Cucumis</taxon>
    </lineage>
</organism>
<feature type="transmembrane region" description="Helical" evidence="1">
    <location>
        <begin position="81"/>
        <end position="99"/>
    </location>
</feature>
<dbReference type="EMBL" id="CM002927">
    <property type="protein sequence ID" value="KGN46542.1"/>
    <property type="molecule type" value="Genomic_DNA"/>
</dbReference>
<keyword evidence="1" id="KW-0472">Membrane</keyword>
<feature type="transmembrane region" description="Helical" evidence="1">
    <location>
        <begin position="21"/>
        <end position="43"/>
    </location>
</feature>
<name>A0A0A0KDU8_CUCSA</name>
<reference evidence="2 3" key="3">
    <citation type="journal article" date="2010" name="BMC Genomics">
        <title>Transcriptome sequencing and comparative analysis of cucumber flowers with different sex types.</title>
        <authorList>
            <person name="Guo S."/>
            <person name="Zheng Y."/>
            <person name="Joung J.G."/>
            <person name="Liu S."/>
            <person name="Zhang Z."/>
            <person name="Crasta O.R."/>
            <person name="Sobral B.W."/>
            <person name="Xu Y."/>
            <person name="Huang S."/>
            <person name="Fei Z."/>
        </authorList>
    </citation>
    <scope>NUCLEOTIDE SEQUENCE [LARGE SCALE GENOMIC DNA]</scope>
    <source>
        <strain evidence="3">cv. 9930</strain>
    </source>
</reference>
<sequence length="101" mass="11835">MHLYTKPHQKAMKLYPFSIHLVLQIVMRRIYCLVSPFSVVLLLRDSLHFLYSYSASVLVFALFFSSLLFSKLGYRNPTTPIPLFSFFFLMGFPFLPPPLRL</sequence>
<protein>
    <submittedName>
        <fullName evidence="2">Uncharacterized protein</fullName>
    </submittedName>
</protein>
<reference evidence="2 3" key="1">
    <citation type="journal article" date="2009" name="Nat. Genet.">
        <title>The genome of the cucumber, Cucumis sativus L.</title>
        <authorList>
            <person name="Huang S."/>
            <person name="Li R."/>
            <person name="Zhang Z."/>
            <person name="Li L."/>
            <person name="Gu X."/>
            <person name="Fan W."/>
            <person name="Lucas W.J."/>
            <person name="Wang X."/>
            <person name="Xie B."/>
            <person name="Ni P."/>
            <person name="Ren Y."/>
            <person name="Zhu H."/>
            <person name="Li J."/>
            <person name="Lin K."/>
            <person name="Jin W."/>
            <person name="Fei Z."/>
            <person name="Li G."/>
            <person name="Staub J."/>
            <person name="Kilian A."/>
            <person name="van der Vossen E.A."/>
            <person name="Wu Y."/>
            <person name="Guo J."/>
            <person name="He J."/>
            <person name="Jia Z."/>
            <person name="Ren Y."/>
            <person name="Tian G."/>
            <person name="Lu Y."/>
            <person name="Ruan J."/>
            <person name="Qian W."/>
            <person name="Wang M."/>
            <person name="Huang Q."/>
            <person name="Li B."/>
            <person name="Xuan Z."/>
            <person name="Cao J."/>
            <person name="Asan"/>
            <person name="Wu Z."/>
            <person name="Zhang J."/>
            <person name="Cai Q."/>
            <person name="Bai Y."/>
            <person name="Zhao B."/>
            <person name="Han Y."/>
            <person name="Li Y."/>
            <person name="Li X."/>
            <person name="Wang S."/>
            <person name="Shi Q."/>
            <person name="Liu S."/>
            <person name="Cho W.K."/>
            <person name="Kim J.Y."/>
            <person name="Xu Y."/>
            <person name="Heller-Uszynska K."/>
            <person name="Miao H."/>
            <person name="Cheng Z."/>
            <person name="Zhang S."/>
            <person name="Wu J."/>
            <person name="Yang Y."/>
            <person name="Kang H."/>
            <person name="Li M."/>
            <person name="Liang H."/>
            <person name="Ren X."/>
            <person name="Shi Z."/>
            <person name="Wen M."/>
            <person name="Jian M."/>
            <person name="Yang H."/>
            <person name="Zhang G."/>
            <person name="Yang Z."/>
            <person name="Chen R."/>
            <person name="Liu S."/>
            <person name="Li J."/>
            <person name="Ma L."/>
            <person name="Liu H."/>
            <person name="Zhou Y."/>
            <person name="Zhao J."/>
            <person name="Fang X."/>
            <person name="Li G."/>
            <person name="Fang L."/>
            <person name="Li Y."/>
            <person name="Liu D."/>
            <person name="Zheng H."/>
            <person name="Zhang Y."/>
            <person name="Qin N."/>
            <person name="Li Z."/>
            <person name="Yang G."/>
            <person name="Yang S."/>
            <person name="Bolund L."/>
            <person name="Kristiansen K."/>
            <person name="Zheng H."/>
            <person name="Li S."/>
            <person name="Zhang X."/>
            <person name="Yang H."/>
            <person name="Wang J."/>
            <person name="Sun R."/>
            <person name="Zhang B."/>
            <person name="Jiang S."/>
            <person name="Wang J."/>
            <person name="Du Y."/>
            <person name="Li S."/>
        </authorList>
    </citation>
    <scope>NUCLEOTIDE SEQUENCE [LARGE SCALE GENOMIC DNA]</scope>
    <source>
        <strain evidence="3">cv. 9930</strain>
    </source>
</reference>
<evidence type="ECO:0000313" key="3">
    <source>
        <dbReference type="Proteomes" id="UP000029981"/>
    </source>
</evidence>